<sequence length="268" mass="30701">MVFKSVNNLLRRKDSISSSPRVPDGERYYVIGDIHGRLDLFDALIEAIESEISEQPEATVKVVLLGDLIDRGPDSAGVIKRAMRWKDTREVRILAGNHEEMFLQSFDDQEVLRHFLKHGGRETILSFGLSIKEYRKLDLEELFNSLPSLVPKRIRKFVAAFEEMIIAGDYVFVHAGINPEVGLENQKRSDLLWIRERFLRHKGAFPKTVVHGHTIFDGIEIKRDRIGLDTGAFRTGVLTALVLEDSHQRSIKAIEKKKHIKIKHEDLT</sequence>
<accession>A0A562UUT2</accession>
<proteinExistence type="predicted"/>
<dbReference type="GO" id="GO:0005737">
    <property type="term" value="C:cytoplasm"/>
    <property type="evidence" value="ECO:0007669"/>
    <property type="project" value="TreeGrafter"/>
</dbReference>
<reference evidence="2 3" key="1">
    <citation type="submission" date="2019-07" db="EMBL/GenBank/DDBJ databases">
        <title>Genomic Encyclopedia of Archaeal and Bacterial Type Strains, Phase II (KMG-II): from individual species to whole genera.</title>
        <authorList>
            <person name="Goeker M."/>
        </authorList>
    </citation>
    <scope>NUCLEOTIDE SEQUENCE [LARGE SCALE GENOMIC DNA]</scope>
    <source>
        <strain evidence="2 3">ATCC BAA-2084</strain>
    </source>
</reference>
<keyword evidence="3" id="KW-1185">Reference proteome</keyword>
<dbReference type="PANTHER" id="PTHR42850">
    <property type="entry name" value="METALLOPHOSPHOESTERASE"/>
    <property type="match status" value="1"/>
</dbReference>
<dbReference type="SUPFAM" id="SSF56300">
    <property type="entry name" value="Metallo-dependent phosphatases"/>
    <property type="match status" value="1"/>
</dbReference>
<dbReference type="InterPro" id="IPR004843">
    <property type="entry name" value="Calcineurin-like_PHP"/>
</dbReference>
<dbReference type="Pfam" id="PF00149">
    <property type="entry name" value="Metallophos"/>
    <property type="match status" value="1"/>
</dbReference>
<dbReference type="InterPro" id="IPR050126">
    <property type="entry name" value="Ap4A_hydrolase"/>
</dbReference>
<dbReference type="AlphaFoldDB" id="A0A562UUT2"/>
<evidence type="ECO:0000313" key="3">
    <source>
        <dbReference type="Proteomes" id="UP000320547"/>
    </source>
</evidence>
<feature type="domain" description="Calcineurin-like phosphoesterase" evidence="1">
    <location>
        <begin position="27"/>
        <end position="217"/>
    </location>
</feature>
<evidence type="ECO:0000259" key="1">
    <source>
        <dbReference type="Pfam" id="PF00149"/>
    </source>
</evidence>
<dbReference type="OrthoDB" id="9807890at2"/>
<dbReference type="GO" id="GO:0008803">
    <property type="term" value="F:bis(5'-nucleosyl)-tetraphosphatase (symmetrical) activity"/>
    <property type="evidence" value="ECO:0007669"/>
    <property type="project" value="TreeGrafter"/>
</dbReference>
<evidence type="ECO:0000313" key="2">
    <source>
        <dbReference type="EMBL" id="TWJ09390.1"/>
    </source>
</evidence>
<dbReference type="Gene3D" id="3.60.21.10">
    <property type="match status" value="1"/>
</dbReference>
<dbReference type="Proteomes" id="UP000320547">
    <property type="component" value="Unassembled WGS sequence"/>
</dbReference>
<dbReference type="STRING" id="476157.GCA_001663155_02328"/>
<protein>
    <submittedName>
        <fullName evidence="2">Serine/threonine protein phosphatase 1</fullName>
    </submittedName>
</protein>
<dbReference type="InterPro" id="IPR029052">
    <property type="entry name" value="Metallo-depent_PP-like"/>
</dbReference>
<gene>
    <name evidence="2" type="ORF">JN10_1023</name>
</gene>
<dbReference type="EMBL" id="VLLK01000001">
    <property type="protein sequence ID" value="TWJ09390.1"/>
    <property type="molecule type" value="Genomic_DNA"/>
</dbReference>
<dbReference type="RefSeq" id="WP_067601440.1">
    <property type="nucleotide sequence ID" value="NZ_CP015963.1"/>
</dbReference>
<name>A0A562UUT2_9SPHN</name>
<dbReference type="GO" id="GO:0110154">
    <property type="term" value="P:RNA decapping"/>
    <property type="evidence" value="ECO:0007669"/>
    <property type="project" value="TreeGrafter"/>
</dbReference>
<comment type="caution">
    <text evidence="2">The sequence shown here is derived from an EMBL/GenBank/DDBJ whole genome shotgun (WGS) entry which is preliminary data.</text>
</comment>
<organism evidence="2 3">
    <name type="scientific">Altererythrobacter ishigakiensis</name>
    <dbReference type="NCBI Taxonomy" id="476157"/>
    <lineage>
        <taxon>Bacteria</taxon>
        <taxon>Pseudomonadati</taxon>
        <taxon>Pseudomonadota</taxon>
        <taxon>Alphaproteobacteria</taxon>
        <taxon>Sphingomonadales</taxon>
        <taxon>Erythrobacteraceae</taxon>
        <taxon>Altererythrobacter</taxon>
    </lineage>
</organism>
<dbReference type="CDD" id="cd00144">
    <property type="entry name" value="MPP_PPP_family"/>
    <property type="match status" value="1"/>
</dbReference>
<dbReference type="PANTHER" id="PTHR42850:SF4">
    <property type="entry name" value="ZINC-DEPENDENT ENDOPOLYPHOSPHATASE"/>
    <property type="match status" value="1"/>
</dbReference>
<dbReference type="GO" id="GO:0016791">
    <property type="term" value="F:phosphatase activity"/>
    <property type="evidence" value="ECO:0007669"/>
    <property type="project" value="TreeGrafter"/>
</dbReference>